<feature type="signal peptide" evidence="2">
    <location>
        <begin position="1"/>
        <end position="25"/>
    </location>
</feature>
<feature type="region of interest" description="Disordered" evidence="1">
    <location>
        <begin position="20"/>
        <end position="85"/>
    </location>
</feature>
<dbReference type="RefSeq" id="XP_030522183.1">
    <property type="nucleotide sequence ID" value="XM_030666323.2"/>
</dbReference>
<evidence type="ECO:0000256" key="2">
    <source>
        <dbReference type="SAM" id="SignalP"/>
    </source>
</evidence>
<feature type="compositionally biased region" description="Polar residues" evidence="1">
    <location>
        <begin position="20"/>
        <end position="30"/>
    </location>
</feature>
<sequence length="85" mass="9502">MEVKSTAVAVVLLLILLSSPHFSTGNSNGSDGLEVYDIDYRGPETHSSSIPPPTHFRRRPWSHQRSTKPPPKFKNLKSTDTNNRT</sequence>
<organism evidence="3 4">
    <name type="scientific">Rhodamnia argentea</name>
    <dbReference type="NCBI Taxonomy" id="178133"/>
    <lineage>
        <taxon>Eukaryota</taxon>
        <taxon>Viridiplantae</taxon>
        <taxon>Streptophyta</taxon>
        <taxon>Embryophyta</taxon>
        <taxon>Tracheophyta</taxon>
        <taxon>Spermatophyta</taxon>
        <taxon>Magnoliopsida</taxon>
        <taxon>eudicotyledons</taxon>
        <taxon>Gunneridae</taxon>
        <taxon>Pentapetalae</taxon>
        <taxon>rosids</taxon>
        <taxon>malvids</taxon>
        <taxon>Myrtales</taxon>
        <taxon>Myrtaceae</taxon>
        <taxon>Myrtoideae</taxon>
        <taxon>Myrteae</taxon>
        <taxon>Australasian group</taxon>
        <taxon>Rhodamnia</taxon>
    </lineage>
</organism>
<accession>A0A8B8NJA8</accession>
<proteinExistence type="predicted"/>
<name>A0A8B8NJA8_9MYRT</name>
<feature type="compositionally biased region" description="Polar residues" evidence="1">
    <location>
        <begin position="76"/>
        <end position="85"/>
    </location>
</feature>
<gene>
    <name evidence="4" type="primary">LOC115735198</name>
</gene>
<evidence type="ECO:0000313" key="3">
    <source>
        <dbReference type="Proteomes" id="UP000827889"/>
    </source>
</evidence>
<keyword evidence="2" id="KW-0732">Signal</keyword>
<dbReference type="Proteomes" id="UP000827889">
    <property type="component" value="Chromosome 10"/>
</dbReference>
<dbReference type="KEGG" id="rarg:115735198"/>
<dbReference type="GeneID" id="115735198"/>
<dbReference type="OrthoDB" id="1932094at2759"/>
<dbReference type="AlphaFoldDB" id="A0A8B8NJA8"/>
<feature type="compositionally biased region" description="Basic residues" evidence="1">
    <location>
        <begin position="55"/>
        <end position="66"/>
    </location>
</feature>
<evidence type="ECO:0000313" key="4">
    <source>
        <dbReference type="RefSeq" id="XP_030522183.1"/>
    </source>
</evidence>
<protein>
    <submittedName>
        <fullName evidence="4">Uncharacterized protein LOC115735198</fullName>
    </submittedName>
</protein>
<keyword evidence="3" id="KW-1185">Reference proteome</keyword>
<feature type="chain" id="PRO_5034655806" evidence="2">
    <location>
        <begin position="26"/>
        <end position="85"/>
    </location>
</feature>
<reference evidence="4" key="1">
    <citation type="submission" date="2025-08" db="UniProtKB">
        <authorList>
            <consortium name="RefSeq"/>
        </authorList>
    </citation>
    <scope>IDENTIFICATION</scope>
    <source>
        <tissue evidence="4">Leaf</tissue>
    </source>
</reference>
<evidence type="ECO:0000256" key="1">
    <source>
        <dbReference type="SAM" id="MobiDB-lite"/>
    </source>
</evidence>